<gene>
    <name evidence="1" type="ORF">E2C01_029761</name>
</gene>
<dbReference type="Proteomes" id="UP000324222">
    <property type="component" value="Unassembled WGS sequence"/>
</dbReference>
<keyword evidence="2" id="KW-1185">Reference proteome</keyword>
<accession>A0A5B7EST9</accession>
<protein>
    <submittedName>
        <fullName evidence="1">Uncharacterized protein</fullName>
    </submittedName>
</protein>
<evidence type="ECO:0000313" key="2">
    <source>
        <dbReference type="Proteomes" id="UP000324222"/>
    </source>
</evidence>
<dbReference type="EMBL" id="VSRR010003480">
    <property type="protein sequence ID" value="MPC36307.1"/>
    <property type="molecule type" value="Genomic_DNA"/>
</dbReference>
<proteinExistence type="predicted"/>
<organism evidence="1 2">
    <name type="scientific">Portunus trituberculatus</name>
    <name type="common">Swimming crab</name>
    <name type="synonym">Neptunus trituberculatus</name>
    <dbReference type="NCBI Taxonomy" id="210409"/>
    <lineage>
        <taxon>Eukaryota</taxon>
        <taxon>Metazoa</taxon>
        <taxon>Ecdysozoa</taxon>
        <taxon>Arthropoda</taxon>
        <taxon>Crustacea</taxon>
        <taxon>Multicrustacea</taxon>
        <taxon>Malacostraca</taxon>
        <taxon>Eumalacostraca</taxon>
        <taxon>Eucarida</taxon>
        <taxon>Decapoda</taxon>
        <taxon>Pleocyemata</taxon>
        <taxon>Brachyura</taxon>
        <taxon>Eubrachyura</taxon>
        <taxon>Portunoidea</taxon>
        <taxon>Portunidae</taxon>
        <taxon>Portuninae</taxon>
        <taxon>Portunus</taxon>
    </lineage>
</organism>
<reference evidence="1 2" key="1">
    <citation type="submission" date="2019-05" db="EMBL/GenBank/DDBJ databases">
        <title>Another draft genome of Portunus trituberculatus and its Hox gene families provides insights of decapod evolution.</title>
        <authorList>
            <person name="Jeong J.-H."/>
            <person name="Song I."/>
            <person name="Kim S."/>
            <person name="Choi T."/>
            <person name="Kim D."/>
            <person name="Ryu S."/>
            <person name="Kim W."/>
        </authorList>
    </citation>
    <scope>NUCLEOTIDE SEQUENCE [LARGE SCALE GENOMIC DNA]</scope>
    <source>
        <tissue evidence="1">Muscle</tissue>
    </source>
</reference>
<name>A0A5B7EST9_PORTR</name>
<comment type="caution">
    <text evidence="1">The sequence shown here is derived from an EMBL/GenBank/DDBJ whole genome shotgun (WGS) entry which is preliminary data.</text>
</comment>
<evidence type="ECO:0000313" key="1">
    <source>
        <dbReference type="EMBL" id="MPC36307.1"/>
    </source>
</evidence>
<sequence>MFNPFSTGTHIYHDFECDYTILFTLGRVYGGQKINGHSLHYCNPHMCF</sequence>
<dbReference type="AlphaFoldDB" id="A0A5B7EST9"/>